<proteinExistence type="inferred from homology"/>
<accession>A0A1G6WI26</accession>
<comment type="similarity">
    <text evidence="4">Belongs to the ABC transporter superfamily. ABCF family. YheS subfamily.</text>
</comment>
<evidence type="ECO:0000256" key="3">
    <source>
        <dbReference type="ARBA" id="ARBA00022840"/>
    </source>
</evidence>
<dbReference type="InterPro" id="IPR003593">
    <property type="entry name" value="AAA+_ATPase"/>
</dbReference>
<feature type="domain" description="ABC transporter" evidence="6">
    <location>
        <begin position="2"/>
        <end position="246"/>
    </location>
</feature>
<dbReference type="RefSeq" id="WP_068306224.1">
    <property type="nucleotide sequence ID" value="NZ_FNAK01000002.1"/>
</dbReference>
<evidence type="ECO:0000313" key="7">
    <source>
        <dbReference type="EMBL" id="SDD65532.1"/>
    </source>
</evidence>
<dbReference type="AlphaFoldDB" id="A0A1G6WI26"/>
<dbReference type="OrthoDB" id="9762369at2"/>
<evidence type="ECO:0000259" key="6">
    <source>
        <dbReference type="PROSITE" id="PS50893"/>
    </source>
</evidence>
<dbReference type="Pfam" id="PF00005">
    <property type="entry name" value="ABC_tran"/>
    <property type="match status" value="2"/>
</dbReference>
<dbReference type="InterPro" id="IPR032781">
    <property type="entry name" value="ABC_tran_Xtn"/>
</dbReference>
<dbReference type="PANTHER" id="PTHR19211:SF14">
    <property type="entry name" value="ATP-BINDING CASSETTE SUB-FAMILY F MEMBER 1"/>
    <property type="match status" value="1"/>
</dbReference>
<dbReference type="InterPro" id="IPR027417">
    <property type="entry name" value="P-loop_NTPase"/>
</dbReference>
<dbReference type="SUPFAM" id="SSF52540">
    <property type="entry name" value="P-loop containing nucleoside triphosphate hydrolases"/>
    <property type="match status" value="2"/>
</dbReference>
<dbReference type="CDD" id="cd03221">
    <property type="entry name" value="ABCF_EF-3"/>
    <property type="match status" value="2"/>
</dbReference>
<gene>
    <name evidence="7" type="ORF">SAMN04488071_1116</name>
</gene>
<feature type="domain" description="ABC transporter" evidence="6">
    <location>
        <begin position="302"/>
        <end position="527"/>
    </location>
</feature>
<dbReference type="PANTHER" id="PTHR19211">
    <property type="entry name" value="ATP-BINDING TRANSPORT PROTEIN-RELATED"/>
    <property type="match status" value="1"/>
</dbReference>
<sequence length="527" mass="58652">MITFSDVALRRGAKLLFEKGSFNLNAGEKMGLVGGNGAGKSSLFALLRGDLIAETGTVDFPNRWRIAHVAQETEGSPLSALQFTIDGDTELRALEAELAKAEDAGDGFEMARIHEEFMRIDAYSVDRRAAELLIGLGFDLETHENPVSSFSGGWRMRLNLARALMCRSDLLLLDEPTNHLDLEAIIWLQDWLKAFEGTVLMISHDRNFLDNTVDRILELANSTLTLYTGGYSDYENMRAEKLTLQQAMFEKQQRQVAHISSFIERFRAQASKARQAQSRIKALAKLERVAAAHIDTPFTFKFREPDAMASTLWSSEGAGAGYGEKQILSDVTVHVGEGSRVGLLGRNGAGKSTLIKLIAGEITSGQGDITRDRRINIGYFAQHQLETLDPEQSPLWHMKQKAPNAREQELRTYLGTFDFSDKTVFQETGTMSGGEKSRLVLAMIIWDRPNLLLLDEPTNHLDLEVRSALTLALQEFTGAVVLVSHDTALIETVVDSYWLIDNGTVTPFDGDLMDYKRYRAQANRNAA</sequence>
<keyword evidence="3 7" id="KW-0067">ATP-binding</keyword>
<keyword evidence="8" id="KW-1185">Reference proteome</keyword>
<keyword evidence="1" id="KW-0677">Repeat</keyword>
<dbReference type="FunFam" id="3.40.50.300:FF:002053">
    <property type="entry name" value="ABC transporter ATP-binding protein"/>
    <property type="match status" value="1"/>
</dbReference>
<dbReference type="FunFam" id="3.40.50.300:FF:000011">
    <property type="entry name" value="Putative ABC transporter ATP-binding component"/>
    <property type="match status" value="1"/>
</dbReference>
<dbReference type="PROSITE" id="PS00211">
    <property type="entry name" value="ABC_TRANSPORTER_1"/>
    <property type="match status" value="2"/>
</dbReference>
<dbReference type="InterPro" id="IPR050611">
    <property type="entry name" value="ABCF"/>
</dbReference>
<dbReference type="Pfam" id="PF12848">
    <property type="entry name" value="ABC_tran_Xtn"/>
    <property type="match status" value="1"/>
</dbReference>
<evidence type="ECO:0000256" key="1">
    <source>
        <dbReference type="ARBA" id="ARBA00022737"/>
    </source>
</evidence>
<dbReference type="GO" id="GO:0005524">
    <property type="term" value="F:ATP binding"/>
    <property type="evidence" value="ECO:0007669"/>
    <property type="project" value="UniProtKB-KW"/>
</dbReference>
<evidence type="ECO:0000256" key="5">
    <source>
        <dbReference type="ARBA" id="ARBA00069073"/>
    </source>
</evidence>
<dbReference type="Gene3D" id="3.40.50.300">
    <property type="entry name" value="P-loop containing nucleotide triphosphate hydrolases"/>
    <property type="match status" value="2"/>
</dbReference>
<dbReference type="GO" id="GO:0016887">
    <property type="term" value="F:ATP hydrolysis activity"/>
    <property type="evidence" value="ECO:0007669"/>
    <property type="project" value="InterPro"/>
</dbReference>
<dbReference type="InterPro" id="IPR017871">
    <property type="entry name" value="ABC_transporter-like_CS"/>
</dbReference>
<evidence type="ECO:0000256" key="2">
    <source>
        <dbReference type="ARBA" id="ARBA00022741"/>
    </source>
</evidence>
<evidence type="ECO:0000313" key="8">
    <source>
        <dbReference type="Proteomes" id="UP000183685"/>
    </source>
</evidence>
<dbReference type="Proteomes" id="UP000183685">
    <property type="component" value="Unassembled WGS sequence"/>
</dbReference>
<dbReference type="PROSITE" id="PS50893">
    <property type="entry name" value="ABC_TRANSPORTER_2"/>
    <property type="match status" value="2"/>
</dbReference>
<organism evidence="7 8">
    <name type="scientific">Kordiimonas lacus</name>
    <dbReference type="NCBI Taxonomy" id="637679"/>
    <lineage>
        <taxon>Bacteria</taxon>
        <taxon>Pseudomonadati</taxon>
        <taxon>Pseudomonadota</taxon>
        <taxon>Alphaproteobacteria</taxon>
        <taxon>Kordiimonadales</taxon>
        <taxon>Kordiimonadaceae</taxon>
        <taxon>Kordiimonas</taxon>
    </lineage>
</organism>
<name>A0A1G6WI26_9PROT</name>
<evidence type="ECO:0000256" key="4">
    <source>
        <dbReference type="ARBA" id="ARBA00061571"/>
    </source>
</evidence>
<dbReference type="EMBL" id="FNAK01000002">
    <property type="protein sequence ID" value="SDD65532.1"/>
    <property type="molecule type" value="Genomic_DNA"/>
</dbReference>
<dbReference type="STRING" id="637679.GCA_001550055_02831"/>
<dbReference type="NCBIfam" id="NF000355">
    <property type="entry name" value="ribo_prot_ABC_F"/>
    <property type="match status" value="1"/>
</dbReference>
<reference evidence="7 8" key="1">
    <citation type="submission" date="2016-10" db="EMBL/GenBank/DDBJ databases">
        <authorList>
            <person name="de Groot N.N."/>
        </authorList>
    </citation>
    <scope>NUCLEOTIDE SEQUENCE [LARGE SCALE GENOMIC DNA]</scope>
    <source>
        <strain evidence="7 8">CGMCC 1.9109</strain>
    </source>
</reference>
<dbReference type="InterPro" id="IPR003439">
    <property type="entry name" value="ABC_transporter-like_ATP-bd"/>
</dbReference>
<keyword evidence="2" id="KW-0547">Nucleotide-binding</keyword>
<protein>
    <recommendedName>
        <fullName evidence="5">Probable ATP-binding protein YheS</fullName>
    </recommendedName>
</protein>
<dbReference type="SMART" id="SM00382">
    <property type="entry name" value="AAA"/>
    <property type="match status" value="2"/>
</dbReference>